<dbReference type="AlphaFoldDB" id="B5W187"/>
<accession>B5W187</accession>
<evidence type="ECO:0000313" key="2">
    <source>
        <dbReference type="Proteomes" id="UP000004061"/>
    </source>
</evidence>
<keyword evidence="2" id="KW-1185">Reference proteome</keyword>
<proteinExistence type="predicted"/>
<evidence type="ECO:0000313" key="1">
    <source>
        <dbReference type="EMBL" id="EDZ94665.1"/>
    </source>
</evidence>
<comment type="caution">
    <text evidence="1">The sequence shown here is derived from an EMBL/GenBank/DDBJ whole genome shotgun (WGS) entry which is preliminary data.</text>
</comment>
<dbReference type="EMBL" id="ABYK01000016">
    <property type="protein sequence ID" value="EDZ94665.1"/>
    <property type="molecule type" value="Genomic_DNA"/>
</dbReference>
<reference evidence="1 2" key="1">
    <citation type="journal article" date="2011" name="Appl. Environ. Microbiol.">
        <title>Contribution of a Sodium Ion Gradient to Energy Conservation during Fermentation in the Cyanobacterium Arthrospira (Spirulina) maxima CS-328.</title>
        <authorList>
            <person name="Carrieri D."/>
            <person name="Ananyev G."/>
            <person name="Lenz O."/>
            <person name="Bryant D.A."/>
            <person name="Dismukes G.C."/>
        </authorList>
    </citation>
    <scope>NUCLEOTIDE SEQUENCE [LARGE SCALE GENOMIC DNA]</scope>
    <source>
        <strain evidence="1 2">CS-328</strain>
    </source>
</reference>
<sequence length="176" mass="20467">MPNCNGWDMPTSHGVDIETATSKSAYDVSEFKDYVVYIAPKVEVIKQGVVTLFLLIIGCSHQEPCAGKLACTVWNWSWRGRPLFRPYQIAWFRRLHLWTGCCRQSRTKPEININIRLCPVLFKFYRAELINDRSLPDHCYMVTATIYCDYIYGEADLGWRGDRCSIREIREQIVSC</sequence>
<name>B5W187_LIMMA</name>
<organism evidence="1 2">
    <name type="scientific">Limnospira maxima CS-328</name>
    <dbReference type="NCBI Taxonomy" id="513049"/>
    <lineage>
        <taxon>Bacteria</taxon>
        <taxon>Bacillati</taxon>
        <taxon>Cyanobacteriota</taxon>
        <taxon>Cyanophyceae</taxon>
        <taxon>Oscillatoriophycideae</taxon>
        <taxon>Oscillatoriales</taxon>
        <taxon>Sirenicapillariaceae</taxon>
        <taxon>Limnospira</taxon>
    </lineage>
</organism>
<dbReference type="Proteomes" id="UP000004061">
    <property type="component" value="Unassembled WGS sequence"/>
</dbReference>
<protein>
    <submittedName>
        <fullName evidence="1">Uncharacterized protein</fullName>
    </submittedName>
</protein>
<gene>
    <name evidence="1" type="ORF">AmaxDRAFT_2531</name>
</gene>